<feature type="domain" description="VOC" evidence="2">
    <location>
        <begin position="307"/>
        <end position="447"/>
    </location>
</feature>
<gene>
    <name evidence="3" type="ORF">JoomaDRAFT_3883</name>
</gene>
<keyword evidence="1" id="KW-0472">Membrane</keyword>
<dbReference type="STRING" id="926559.JoomaDRAFT_3883"/>
<proteinExistence type="predicted"/>
<dbReference type="EMBL" id="JH651379">
    <property type="protein sequence ID" value="EIJ40812.1"/>
    <property type="molecule type" value="Genomic_DNA"/>
</dbReference>
<dbReference type="InterPro" id="IPR029068">
    <property type="entry name" value="Glyas_Bleomycin-R_OHBP_Dase"/>
</dbReference>
<keyword evidence="3" id="KW-0456">Lyase</keyword>
<dbReference type="eggNOG" id="COG0346">
    <property type="taxonomic scope" value="Bacteria"/>
</dbReference>
<evidence type="ECO:0000313" key="4">
    <source>
        <dbReference type="Proteomes" id="UP000004690"/>
    </source>
</evidence>
<dbReference type="InterPro" id="IPR004360">
    <property type="entry name" value="Glyas_Fos-R_dOase_dom"/>
</dbReference>
<name>I3CB19_9FLAO</name>
<dbReference type="Proteomes" id="UP000004690">
    <property type="component" value="Unassembled WGS sequence"/>
</dbReference>
<keyword evidence="1" id="KW-0812">Transmembrane</keyword>
<dbReference type="GO" id="GO:0016829">
    <property type="term" value="F:lyase activity"/>
    <property type="evidence" value="ECO:0007669"/>
    <property type="project" value="UniProtKB-KW"/>
</dbReference>
<sequence>MFILIGLLIIIMKAIYISLFMFTLHLGAQNATEVFLFDMDKSYRLTNPINLSNNPTEYNNQPYFVNNNNILYSSTRNKQTDIKHVDLQKETQEWITNTPGSEFSPQMGYLPNMFTAIRLDTDGKQLLYSYDIKNGSATELIKNLKIGYYTWFDKNTIVTYTIGKIADSSKLEVHELNNKTTFTLTKNIGRCIQKIPNTNLISFVDKKSIPNSIKTFDISTGQVKLITSILEGSEDYTWTPDGNILMGKDDILYLFDPSDKKGWTPIASLKNYNLHKISRLAISPNGKSIAIVAVKKSANSPRKTKMGIIDIGVVVNNLEKSLTFYKDILGMTEMRKFSIDKKFGKESGLTNGLSTEVTVLQLEDNDYTTAFKLMSFGKHKDWQPNYIQQDLGVQYITLNVDSVDPFLKRIYKNNVELLGNTPITLSNGKTFLLIKDYDGTFIEIIGNSIND</sequence>
<organism evidence="3 4">
    <name type="scientific">Galbibacter orientalis DSM 19592</name>
    <dbReference type="NCBI Taxonomy" id="926559"/>
    <lineage>
        <taxon>Bacteria</taxon>
        <taxon>Pseudomonadati</taxon>
        <taxon>Bacteroidota</taxon>
        <taxon>Flavobacteriia</taxon>
        <taxon>Flavobacteriales</taxon>
        <taxon>Flavobacteriaceae</taxon>
        <taxon>Galbibacter</taxon>
    </lineage>
</organism>
<accession>I3CB19</accession>
<dbReference type="InterPro" id="IPR037523">
    <property type="entry name" value="VOC_core"/>
</dbReference>
<dbReference type="PROSITE" id="PS51819">
    <property type="entry name" value="VOC"/>
    <property type="match status" value="1"/>
</dbReference>
<dbReference type="eggNOG" id="COG4538">
    <property type="taxonomic scope" value="Bacteria"/>
</dbReference>
<evidence type="ECO:0000313" key="3">
    <source>
        <dbReference type="EMBL" id="EIJ40812.1"/>
    </source>
</evidence>
<dbReference type="Pfam" id="PF00903">
    <property type="entry name" value="Glyoxalase"/>
    <property type="match status" value="1"/>
</dbReference>
<dbReference type="Gene3D" id="3.10.180.10">
    <property type="entry name" value="2,3-Dihydroxybiphenyl 1,2-Dioxygenase, domain 1"/>
    <property type="match status" value="1"/>
</dbReference>
<evidence type="ECO:0000256" key="1">
    <source>
        <dbReference type="SAM" id="Phobius"/>
    </source>
</evidence>
<protein>
    <submittedName>
        <fullName evidence="3">Lactoylglutathione lyase-like lyase</fullName>
    </submittedName>
</protein>
<feature type="transmembrane region" description="Helical" evidence="1">
    <location>
        <begin position="7"/>
        <end position="28"/>
    </location>
</feature>
<keyword evidence="4" id="KW-1185">Reference proteome</keyword>
<evidence type="ECO:0000259" key="2">
    <source>
        <dbReference type="PROSITE" id="PS51819"/>
    </source>
</evidence>
<dbReference type="SUPFAM" id="SSF69304">
    <property type="entry name" value="Tricorn protease N-terminal domain"/>
    <property type="match status" value="1"/>
</dbReference>
<reference evidence="3 4" key="1">
    <citation type="submission" date="2012-02" db="EMBL/GenBank/DDBJ databases">
        <title>Improved High-Quality Draft genome of Joostella marina DSM 19592.</title>
        <authorList>
            <consortium name="US DOE Joint Genome Institute (JGI-PGF)"/>
            <person name="Lucas S."/>
            <person name="Copeland A."/>
            <person name="Lapidus A."/>
            <person name="Bruce D."/>
            <person name="Goodwin L."/>
            <person name="Pitluck S."/>
            <person name="Peters L."/>
            <person name="Chertkov O."/>
            <person name="Ovchinnikova G."/>
            <person name="Kyrpides N."/>
            <person name="Mavromatis K."/>
            <person name="Detter J.C."/>
            <person name="Han C."/>
            <person name="Land M."/>
            <person name="Hauser L."/>
            <person name="Markowitz V."/>
            <person name="Cheng J.-F."/>
            <person name="Hugenholtz P."/>
            <person name="Woyke T."/>
            <person name="Wu D."/>
            <person name="Tindall B."/>
            <person name="Brambilla E."/>
            <person name="Klenk H.-P."/>
            <person name="Eisen J.A."/>
        </authorList>
    </citation>
    <scope>NUCLEOTIDE SEQUENCE [LARGE SCALE GENOMIC DNA]</scope>
    <source>
        <strain evidence="3 4">DSM 19592</strain>
    </source>
</reference>
<dbReference type="HOGENOM" id="CLU_606606_0_0_10"/>
<keyword evidence="1" id="KW-1133">Transmembrane helix</keyword>
<dbReference type="SUPFAM" id="SSF54593">
    <property type="entry name" value="Glyoxalase/Bleomycin resistance protein/Dihydroxybiphenyl dioxygenase"/>
    <property type="match status" value="1"/>
</dbReference>
<dbReference type="AlphaFoldDB" id="I3CB19"/>